<evidence type="ECO:0000313" key="2">
    <source>
        <dbReference type="EMBL" id="MEI5907084.1"/>
    </source>
</evidence>
<proteinExistence type="predicted"/>
<feature type="transmembrane region" description="Helical" evidence="1">
    <location>
        <begin position="52"/>
        <end position="71"/>
    </location>
</feature>
<keyword evidence="1" id="KW-0812">Transmembrane</keyword>
<name>A0ABU8HD72_9BACI</name>
<keyword evidence="3" id="KW-1185">Reference proteome</keyword>
<sequence length="83" mass="10133">MNKEKQWLKWEKTRRMGKWKFILFISLLAGGISFITQLLVDVYQQDLLLFKVYLWTAIPFGFTFGICRWMINESRYKKYITNK</sequence>
<dbReference type="Proteomes" id="UP001312865">
    <property type="component" value="Unassembled WGS sequence"/>
</dbReference>
<dbReference type="RefSeq" id="WP_336586518.1">
    <property type="nucleotide sequence ID" value="NZ_JBBAXC010000005.1"/>
</dbReference>
<organism evidence="2 3">
    <name type="scientific">Bacillus spongiae</name>
    <dbReference type="NCBI Taxonomy" id="2683610"/>
    <lineage>
        <taxon>Bacteria</taxon>
        <taxon>Bacillati</taxon>
        <taxon>Bacillota</taxon>
        <taxon>Bacilli</taxon>
        <taxon>Bacillales</taxon>
        <taxon>Bacillaceae</taxon>
        <taxon>Bacillus</taxon>
    </lineage>
</organism>
<evidence type="ECO:0000256" key="1">
    <source>
        <dbReference type="SAM" id="Phobius"/>
    </source>
</evidence>
<dbReference type="EMBL" id="JBBAXC010000005">
    <property type="protein sequence ID" value="MEI5907084.1"/>
    <property type="molecule type" value="Genomic_DNA"/>
</dbReference>
<reference evidence="2 3" key="1">
    <citation type="journal article" date="2018" name="J. Microbiol.">
        <title>Bacillus spongiae sp. nov., isolated from sponge of Jeju Island.</title>
        <authorList>
            <person name="Lee G.E."/>
            <person name="Im W.T."/>
            <person name="Park J.S."/>
        </authorList>
    </citation>
    <scope>NUCLEOTIDE SEQUENCE [LARGE SCALE GENOMIC DNA]</scope>
    <source>
        <strain evidence="2 3">135PIL107-10</strain>
    </source>
</reference>
<protein>
    <submittedName>
        <fullName evidence="2">Uncharacterized protein</fullName>
    </submittedName>
</protein>
<gene>
    <name evidence="2" type="ORF">WAK64_08445</name>
</gene>
<keyword evidence="1" id="KW-1133">Transmembrane helix</keyword>
<comment type="caution">
    <text evidence="2">The sequence shown here is derived from an EMBL/GenBank/DDBJ whole genome shotgun (WGS) entry which is preliminary data.</text>
</comment>
<keyword evidence="1" id="KW-0472">Membrane</keyword>
<feature type="transmembrane region" description="Helical" evidence="1">
    <location>
        <begin position="21"/>
        <end position="40"/>
    </location>
</feature>
<evidence type="ECO:0000313" key="3">
    <source>
        <dbReference type="Proteomes" id="UP001312865"/>
    </source>
</evidence>
<accession>A0ABU8HD72</accession>